<dbReference type="Proteomes" id="UP000230066">
    <property type="component" value="Unassembled WGS sequence"/>
</dbReference>
<accession>A0A4E0R4P4</accession>
<evidence type="ECO:0000313" key="2">
    <source>
        <dbReference type="EMBL" id="THD21224.1"/>
    </source>
</evidence>
<dbReference type="Gene3D" id="3.90.79.10">
    <property type="entry name" value="Nucleoside Triphosphate Pyrophosphohydrolase"/>
    <property type="match status" value="2"/>
</dbReference>
<name>A0A4E0R4P4_FASHE</name>
<dbReference type="EMBL" id="JXXN02003735">
    <property type="protein sequence ID" value="THD21224.1"/>
    <property type="molecule type" value="Genomic_DNA"/>
</dbReference>
<reference evidence="2" key="1">
    <citation type="submission" date="2019-03" db="EMBL/GenBank/DDBJ databases">
        <title>Improved annotation for the trematode Fasciola hepatica.</title>
        <authorList>
            <person name="Choi Y.-J."/>
            <person name="Martin J."/>
            <person name="Mitreva M."/>
        </authorList>
    </citation>
    <scope>NUCLEOTIDE SEQUENCE [LARGE SCALE GENOMIC DNA]</scope>
</reference>
<evidence type="ECO:0000259" key="1">
    <source>
        <dbReference type="Pfam" id="PF11788"/>
    </source>
</evidence>
<dbReference type="InterPro" id="IPR040008">
    <property type="entry name" value="Ribosomal_mL46"/>
</dbReference>
<dbReference type="AlphaFoldDB" id="A0A4E0R4P4"/>
<keyword evidence="2" id="KW-0689">Ribosomal protein</keyword>
<feature type="domain" description="Large ribosomal subunit protein mL46 N-terminal" evidence="1">
    <location>
        <begin position="14"/>
        <end position="114"/>
    </location>
</feature>
<dbReference type="GO" id="GO:0003735">
    <property type="term" value="F:structural constituent of ribosome"/>
    <property type="evidence" value="ECO:0007669"/>
    <property type="project" value="InterPro"/>
</dbReference>
<organism evidence="2 3">
    <name type="scientific">Fasciola hepatica</name>
    <name type="common">Liver fluke</name>
    <dbReference type="NCBI Taxonomy" id="6192"/>
    <lineage>
        <taxon>Eukaryota</taxon>
        <taxon>Metazoa</taxon>
        <taxon>Spiralia</taxon>
        <taxon>Lophotrochozoa</taxon>
        <taxon>Platyhelminthes</taxon>
        <taxon>Trematoda</taxon>
        <taxon>Digenea</taxon>
        <taxon>Plagiorchiida</taxon>
        <taxon>Echinostomata</taxon>
        <taxon>Echinostomatoidea</taxon>
        <taxon>Fasciolidae</taxon>
        <taxon>Fasciola</taxon>
    </lineage>
</organism>
<dbReference type="Pfam" id="PF11788">
    <property type="entry name" value="MRP-L46"/>
    <property type="match status" value="1"/>
</dbReference>
<sequence length="308" mass="35124">MGSLGRTLAGVVAWKLMTGLCIRRPAVITPCLSPLQKQISEMLDTMELENSHLSAHELREKIDTARLQQAQQKGKNTIRNTNLENALVTAHEQELLWQAENSKFRPAERVTEHDKTKNIRSAWRSLDHPLFLLVKQACENESPSWGLPAIPVQETHTLRQVSSELTLQCAVLWIILSMMTLLIYSYSLPYCSTSITTQSADLLAEKYLPARAKCRIFGNAPSAVHVYRYRDAKSGQRFGVQIYFYNAYVDRVWHGENLNFPVSSSSSVDSTKADSDPSEYAWIRAHELGDYVQDRKMLRVLRSFMIEY</sequence>
<keyword evidence="3" id="KW-1185">Reference proteome</keyword>
<proteinExistence type="predicted"/>
<dbReference type="GO" id="GO:0005762">
    <property type="term" value="C:mitochondrial large ribosomal subunit"/>
    <property type="evidence" value="ECO:0007669"/>
    <property type="project" value="TreeGrafter"/>
</dbReference>
<dbReference type="PANTHER" id="PTHR13124:SF12">
    <property type="entry name" value="LARGE RIBOSOMAL SUBUNIT PROTEIN ML46"/>
    <property type="match status" value="1"/>
</dbReference>
<dbReference type="PANTHER" id="PTHR13124">
    <property type="entry name" value="39S RIBOSOMAL PROTEIN L46, MITOCHONDRIAL PRECURSOR-RELATED"/>
    <property type="match status" value="1"/>
</dbReference>
<comment type="caution">
    <text evidence="2">The sequence shown here is derived from an EMBL/GenBank/DDBJ whole genome shotgun (WGS) entry which is preliminary data.</text>
</comment>
<keyword evidence="2" id="KW-0687">Ribonucleoprotein</keyword>
<dbReference type="InterPro" id="IPR021757">
    <property type="entry name" value="Ribosomal_mL46_N"/>
</dbReference>
<evidence type="ECO:0000313" key="3">
    <source>
        <dbReference type="Proteomes" id="UP000230066"/>
    </source>
</evidence>
<gene>
    <name evidence="2" type="ORF">D915_008141</name>
</gene>
<protein>
    <submittedName>
        <fullName evidence="2">39S ribosomal protein L46 mitochondrial</fullName>
    </submittedName>
</protein>